<reference evidence="2 3" key="1">
    <citation type="journal article" date="2022" name="Front. Microbiol.">
        <title>High genomic differentiation and limited gene flow indicate recent cryptic speciation within the genus Laspinema (cyanobacteria).</title>
        <authorList>
            <person name="Stanojkovic A."/>
            <person name="Skoupy S."/>
            <person name="Skaloud P."/>
            <person name="Dvorak P."/>
        </authorList>
    </citation>
    <scope>NUCLEOTIDE SEQUENCE [LARGE SCALE GENOMIC DNA]</scope>
    <source>
        <strain evidence="2 3">D2a</strain>
    </source>
</reference>
<proteinExistence type="predicted"/>
<dbReference type="Pfam" id="PF01850">
    <property type="entry name" value="PIN"/>
    <property type="match status" value="1"/>
</dbReference>
<dbReference type="Proteomes" id="UP001525890">
    <property type="component" value="Unassembled WGS sequence"/>
</dbReference>
<keyword evidence="3" id="KW-1185">Reference proteome</keyword>
<evidence type="ECO:0000313" key="2">
    <source>
        <dbReference type="EMBL" id="MCT7967322.1"/>
    </source>
</evidence>
<protein>
    <submittedName>
        <fullName evidence="2">PIN domain-containing protein</fullName>
    </submittedName>
</protein>
<evidence type="ECO:0000259" key="1">
    <source>
        <dbReference type="Pfam" id="PF01850"/>
    </source>
</evidence>
<comment type="caution">
    <text evidence="2">The sequence shown here is derived from an EMBL/GenBank/DDBJ whole genome shotgun (WGS) entry which is preliminary data.</text>
</comment>
<dbReference type="EMBL" id="JAMXFF010000018">
    <property type="protein sequence ID" value="MCT7967322.1"/>
    <property type="molecule type" value="Genomic_DNA"/>
</dbReference>
<dbReference type="RefSeq" id="WP_368006950.1">
    <property type="nucleotide sequence ID" value="NZ_JAMXFF010000018.1"/>
</dbReference>
<dbReference type="SUPFAM" id="SSF88723">
    <property type="entry name" value="PIN domain-like"/>
    <property type="match status" value="1"/>
</dbReference>
<organism evidence="2 3">
    <name type="scientific">Laspinema palackyanum D2a</name>
    <dbReference type="NCBI Taxonomy" id="2953684"/>
    <lineage>
        <taxon>Bacteria</taxon>
        <taxon>Bacillati</taxon>
        <taxon>Cyanobacteriota</taxon>
        <taxon>Cyanophyceae</taxon>
        <taxon>Oscillatoriophycideae</taxon>
        <taxon>Oscillatoriales</taxon>
        <taxon>Laspinemataceae</taxon>
        <taxon>Laspinema</taxon>
        <taxon>Laspinema palackyanum</taxon>
    </lineage>
</organism>
<evidence type="ECO:0000313" key="3">
    <source>
        <dbReference type="Proteomes" id="UP001525890"/>
    </source>
</evidence>
<dbReference type="InterPro" id="IPR002716">
    <property type="entry name" value="PIN_dom"/>
</dbReference>
<name>A0ABT2MS20_9CYAN</name>
<accession>A0ABT2MS20</accession>
<feature type="domain" description="PIN" evidence="1">
    <location>
        <begin position="2"/>
        <end position="41"/>
    </location>
</feature>
<gene>
    <name evidence="2" type="ORF">NG799_13345</name>
</gene>
<sequence>MALKASQLPEHHRDPVDRIIIATALIYDASLISLDAIFPTYTELQGRLISG</sequence>
<dbReference type="InterPro" id="IPR029060">
    <property type="entry name" value="PIN-like_dom_sf"/>
</dbReference>